<dbReference type="GO" id="GO:0003677">
    <property type="term" value="F:DNA binding"/>
    <property type="evidence" value="ECO:0007669"/>
    <property type="project" value="UniProtKB-UniRule"/>
</dbReference>
<reference evidence="12 13" key="1">
    <citation type="submission" date="2019-07" db="EMBL/GenBank/DDBJ databases">
        <title>Whole genome shotgun sequence of Aneurinibacillus danicus NBRC 102444.</title>
        <authorList>
            <person name="Hosoyama A."/>
            <person name="Uohara A."/>
            <person name="Ohji S."/>
            <person name="Ichikawa N."/>
        </authorList>
    </citation>
    <scope>NUCLEOTIDE SEQUENCE [LARGE SCALE GENOMIC DNA]</scope>
    <source>
        <strain evidence="12 13">NBRC 102444</strain>
    </source>
</reference>
<dbReference type="InterPro" id="IPR004107">
    <property type="entry name" value="Integrase_SAM-like_N"/>
</dbReference>
<dbReference type="PANTHER" id="PTHR30349">
    <property type="entry name" value="PHAGE INTEGRASE-RELATED"/>
    <property type="match status" value="1"/>
</dbReference>
<name>A0A511VCS4_9BACL</name>
<dbReference type="Proteomes" id="UP000321157">
    <property type="component" value="Unassembled WGS sequence"/>
</dbReference>
<dbReference type="InterPro" id="IPR011010">
    <property type="entry name" value="DNA_brk_join_enz"/>
</dbReference>
<dbReference type="InterPro" id="IPR002104">
    <property type="entry name" value="Integrase_catalytic"/>
</dbReference>
<evidence type="ECO:0000313" key="12">
    <source>
        <dbReference type="EMBL" id="GEN36696.1"/>
    </source>
</evidence>
<evidence type="ECO:0000256" key="8">
    <source>
        <dbReference type="ARBA" id="ARBA00023306"/>
    </source>
</evidence>
<dbReference type="PANTHER" id="PTHR30349:SF77">
    <property type="entry name" value="TYROSINE RECOMBINASE XERC"/>
    <property type="match status" value="1"/>
</dbReference>
<keyword evidence="5" id="KW-0229">DNA integration</keyword>
<dbReference type="Pfam" id="PF00589">
    <property type="entry name" value="Phage_integrase"/>
    <property type="match status" value="1"/>
</dbReference>
<gene>
    <name evidence="12" type="primary">xerC_3</name>
    <name evidence="12" type="ORF">ADA01nite_41560</name>
</gene>
<evidence type="ECO:0000256" key="9">
    <source>
        <dbReference type="PROSITE-ProRule" id="PRU01248"/>
    </source>
</evidence>
<dbReference type="Pfam" id="PF02899">
    <property type="entry name" value="Phage_int_SAM_1"/>
    <property type="match status" value="1"/>
</dbReference>
<evidence type="ECO:0000256" key="6">
    <source>
        <dbReference type="ARBA" id="ARBA00023125"/>
    </source>
</evidence>
<evidence type="ECO:0000256" key="1">
    <source>
        <dbReference type="ARBA" id="ARBA00004496"/>
    </source>
</evidence>
<dbReference type="GO" id="GO:0051301">
    <property type="term" value="P:cell division"/>
    <property type="evidence" value="ECO:0007669"/>
    <property type="project" value="UniProtKB-KW"/>
</dbReference>
<evidence type="ECO:0000256" key="7">
    <source>
        <dbReference type="ARBA" id="ARBA00023172"/>
    </source>
</evidence>
<keyword evidence="7" id="KW-0233">DNA recombination</keyword>
<dbReference type="Gene3D" id="1.10.443.10">
    <property type="entry name" value="Intergrase catalytic core"/>
    <property type="match status" value="1"/>
</dbReference>
<dbReference type="InterPro" id="IPR013762">
    <property type="entry name" value="Integrase-like_cat_sf"/>
</dbReference>
<dbReference type="PROSITE" id="PS51898">
    <property type="entry name" value="TYR_RECOMBINASE"/>
    <property type="match status" value="1"/>
</dbReference>
<dbReference type="GO" id="GO:0006310">
    <property type="term" value="P:DNA recombination"/>
    <property type="evidence" value="ECO:0007669"/>
    <property type="project" value="UniProtKB-KW"/>
</dbReference>
<dbReference type="GO" id="GO:0007059">
    <property type="term" value="P:chromosome segregation"/>
    <property type="evidence" value="ECO:0007669"/>
    <property type="project" value="UniProtKB-KW"/>
</dbReference>
<dbReference type="GO" id="GO:0005737">
    <property type="term" value="C:cytoplasm"/>
    <property type="evidence" value="ECO:0007669"/>
    <property type="project" value="UniProtKB-SubCell"/>
</dbReference>
<evidence type="ECO:0000256" key="2">
    <source>
        <dbReference type="ARBA" id="ARBA00022490"/>
    </source>
</evidence>
<evidence type="ECO:0000313" key="13">
    <source>
        <dbReference type="Proteomes" id="UP000321157"/>
    </source>
</evidence>
<protein>
    <submittedName>
        <fullName evidence="12">Tyrosine recombinase XerC</fullName>
    </submittedName>
</protein>
<dbReference type="AlphaFoldDB" id="A0A511VCS4"/>
<dbReference type="InterPro" id="IPR010998">
    <property type="entry name" value="Integrase_recombinase_N"/>
</dbReference>
<dbReference type="GO" id="GO:0015074">
    <property type="term" value="P:DNA integration"/>
    <property type="evidence" value="ECO:0007669"/>
    <property type="project" value="UniProtKB-KW"/>
</dbReference>
<dbReference type="PROSITE" id="PS51900">
    <property type="entry name" value="CB"/>
    <property type="match status" value="1"/>
</dbReference>
<keyword evidence="4" id="KW-0159">Chromosome partition</keyword>
<feature type="domain" description="Tyr recombinase" evidence="10">
    <location>
        <begin position="109"/>
        <end position="302"/>
    </location>
</feature>
<keyword evidence="8" id="KW-0131">Cell cycle</keyword>
<dbReference type="InterPro" id="IPR050090">
    <property type="entry name" value="Tyrosine_recombinase_XerCD"/>
</dbReference>
<feature type="domain" description="Core-binding (CB)" evidence="11">
    <location>
        <begin position="1"/>
        <end position="85"/>
    </location>
</feature>
<comment type="caution">
    <text evidence="12">The sequence shown here is derived from an EMBL/GenBank/DDBJ whole genome shotgun (WGS) entry which is preliminary data.</text>
</comment>
<keyword evidence="6 9" id="KW-0238">DNA-binding</keyword>
<dbReference type="EMBL" id="BJXX01000215">
    <property type="protein sequence ID" value="GEN36696.1"/>
    <property type="molecule type" value="Genomic_DNA"/>
</dbReference>
<dbReference type="Gene3D" id="1.10.150.130">
    <property type="match status" value="1"/>
</dbReference>
<organism evidence="12 13">
    <name type="scientific">Aneurinibacillus danicus</name>
    <dbReference type="NCBI Taxonomy" id="267746"/>
    <lineage>
        <taxon>Bacteria</taxon>
        <taxon>Bacillati</taxon>
        <taxon>Bacillota</taxon>
        <taxon>Bacilli</taxon>
        <taxon>Bacillales</taxon>
        <taxon>Paenibacillaceae</taxon>
        <taxon>Aneurinibacillus group</taxon>
        <taxon>Aneurinibacillus</taxon>
    </lineage>
</organism>
<proteinExistence type="predicted"/>
<evidence type="ECO:0000259" key="10">
    <source>
        <dbReference type="PROSITE" id="PS51898"/>
    </source>
</evidence>
<accession>A0A511VCS4</accession>
<dbReference type="InterPro" id="IPR044068">
    <property type="entry name" value="CB"/>
</dbReference>
<keyword evidence="3" id="KW-0132">Cell division</keyword>
<keyword evidence="13" id="KW-1185">Reference proteome</keyword>
<dbReference type="CDD" id="cd00397">
    <property type="entry name" value="DNA_BRE_C"/>
    <property type="match status" value="1"/>
</dbReference>
<dbReference type="SUPFAM" id="SSF56349">
    <property type="entry name" value="DNA breaking-rejoining enzymes"/>
    <property type="match status" value="1"/>
</dbReference>
<evidence type="ECO:0000256" key="3">
    <source>
        <dbReference type="ARBA" id="ARBA00022618"/>
    </source>
</evidence>
<evidence type="ECO:0000259" key="11">
    <source>
        <dbReference type="PROSITE" id="PS51900"/>
    </source>
</evidence>
<sequence>MKKVLAEYGAYLEENGKSHHTIKAYTNDIQAFFFDTRIKFGGYVVAGDIRRWIKEMLTPKEGRALAVSTINRRLNSLRGFFVWALEKGYVQADPMRDIHDIRVADEEQEKIMWLTEEEFEELLERMRTMPIKSRGVDPEEKYRRDRAIVYILTYTGIRVEELSNLKINDLDMQFRKIRVVGKGRKVRTIPIATLLYHDLMDWLDFRSEVAKKKHHVAESLYVFYSQRSNQLSVRGIQTMLEAYSTPQKKLTPHMFRHTFCKWMIKSTNNDIEKVRRLAGHSHISTTARYIKDSYTDLANAVESLPRI</sequence>
<evidence type="ECO:0000256" key="4">
    <source>
        <dbReference type="ARBA" id="ARBA00022829"/>
    </source>
</evidence>
<evidence type="ECO:0000256" key="5">
    <source>
        <dbReference type="ARBA" id="ARBA00022908"/>
    </source>
</evidence>
<keyword evidence="2" id="KW-0963">Cytoplasm</keyword>
<comment type="subcellular location">
    <subcellularLocation>
        <location evidence="1">Cytoplasm</location>
    </subcellularLocation>
</comment>